<gene>
    <name evidence="1" type="ORF">HP555_11010</name>
</gene>
<sequence>MQNAQQGMILGGDLYFDFLTDAGASTGFGLAGNANRLIPKVESETLENKLNGRDTLGQTGDSYTRITSSTISFTMNRYDPDIVAAFFMGSAVDLPAVAAEAYTATVTADHGEWVSIGTSRLVTCVVRNSTDTITYAVGEDYEVDLLLGRIRTLAAGDIVDAATLHVSGTAAGPYTATVTAISDKWVPIGKDGLATCVVKNADNTLTYTVNEDYEVNLRLGLIRVLSGGDIVAGATLNISGAVEAATGRKITGGTRPVINVGLLLDGKNYVNGANVKLRVWQAQIRGDGDFDLLAQDGFPALQFSGTMVTPAGKTAPFELW</sequence>
<accession>A0A7T5VEC2</accession>
<proteinExistence type="predicted"/>
<evidence type="ECO:0000313" key="2">
    <source>
        <dbReference type="Proteomes" id="UP000596092"/>
    </source>
</evidence>
<organism evidence="1 2">
    <name type="scientific">Desulfobulbus oligotrophicus</name>
    <dbReference type="NCBI Taxonomy" id="1909699"/>
    <lineage>
        <taxon>Bacteria</taxon>
        <taxon>Pseudomonadati</taxon>
        <taxon>Thermodesulfobacteriota</taxon>
        <taxon>Desulfobulbia</taxon>
        <taxon>Desulfobulbales</taxon>
        <taxon>Desulfobulbaceae</taxon>
        <taxon>Desulfobulbus</taxon>
    </lineage>
</organism>
<dbReference type="KEGG" id="dog:HP555_11010"/>
<dbReference type="EMBL" id="CP054140">
    <property type="protein sequence ID" value="QQG66359.1"/>
    <property type="molecule type" value="Genomic_DNA"/>
</dbReference>
<name>A0A7T5VEC2_9BACT</name>
<dbReference type="RefSeq" id="WP_199262445.1">
    <property type="nucleotide sequence ID" value="NZ_CP054140.1"/>
</dbReference>
<evidence type="ECO:0000313" key="1">
    <source>
        <dbReference type="EMBL" id="QQG66359.1"/>
    </source>
</evidence>
<protein>
    <submittedName>
        <fullName evidence="1">Uncharacterized protein</fullName>
    </submittedName>
</protein>
<reference evidence="1 2" key="1">
    <citation type="submission" date="2020-05" db="EMBL/GenBank/DDBJ databases">
        <title>Complete genome of Desulfobulbus oligotrophicus.</title>
        <authorList>
            <person name="Podar M."/>
        </authorList>
    </citation>
    <scope>NUCLEOTIDE SEQUENCE [LARGE SCALE GENOMIC DNA]</scope>
    <source>
        <strain evidence="1 2">Prop6</strain>
    </source>
</reference>
<keyword evidence="2" id="KW-1185">Reference proteome</keyword>
<dbReference type="Proteomes" id="UP000596092">
    <property type="component" value="Chromosome"/>
</dbReference>
<dbReference type="AlphaFoldDB" id="A0A7T5VEC2"/>